<feature type="transmembrane region" description="Helical" evidence="6">
    <location>
        <begin position="179"/>
        <end position="201"/>
    </location>
</feature>
<dbReference type="InterPro" id="IPR024671">
    <property type="entry name" value="Atg22-like"/>
</dbReference>
<dbReference type="InterPro" id="IPR020846">
    <property type="entry name" value="MFS_dom"/>
</dbReference>
<accession>A0A6L8UXJ1</accession>
<evidence type="ECO:0000259" key="7">
    <source>
        <dbReference type="PROSITE" id="PS50850"/>
    </source>
</evidence>
<evidence type="ECO:0000256" key="6">
    <source>
        <dbReference type="SAM" id="Phobius"/>
    </source>
</evidence>
<feature type="transmembrane region" description="Helical" evidence="6">
    <location>
        <begin position="421"/>
        <end position="440"/>
    </location>
</feature>
<feature type="domain" description="Major facilitator superfamily (MFS) profile" evidence="7">
    <location>
        <begin position="264"/>
        <end position="452"/>
    </location>
</feature>
<keyword evidence="3 6" id="KW-0812">Transmembrane</keyword>
<keyword evidence="2" id="KW-0813">Transport</keyword>
<feature type="transmembrane region" description="Helical" evidence="6">
    <location>
        <begin position="81"/>
        <end position="102"/>
    </location>
</feature>
<dbReference type="Gene3D" id="1.20.1250.20">
    <property type="entry name" value="MFS general substrate transporter like domains"/>
    <property type="match status" value="1"/>
</dbReference>
<proteinExistence type="predicted"/>
<keyword evidence="5 6" id="KW-0472">Membrane</keyword>
<dbReference type="InterPro" id="IPR050495">
    <property type="entry name" value="ATG22/LtaA_families"/>
</dbReference>
<protein>
    <submittedName>
        <fullName evidence="8">MFS transporter</fullName>
    </submittedName>
</protein>
<comment type="caution">
    <text evidence="8">The sequence shown here is derived from an EMBL/GenBank/DDBJ whole genome shotgun (WGS) entry which is preliminary data.</text>
</comment>
<evidence type="ECO:0000256" key="5">
    <source>
        <dbReference type="ARBA" id="ARBA00023136"/>
    </source>
</evidence>
<feature type="transmembrane region" description="Helical" evidence="6">
    <location>
        <begin position="266"/>
        <end position="290"/>
    </location>
</feature>
<evidence type="ECO:0000256" key="4">
    <source>
        <dbReference type="ARBA" id="ARBA00022989"/>
    </source>
</evidence>
<dbReference type="PANTHER" id="PTHR23519:SF1">
    <property type="entry name" value="AUTOPHAGY-RELATED PROTEIN 22"/>
    <property type="match status" value="1"/>
</dbReference>
<organism evidence="8 9">
    <name type="scientific">Paenibacillus silvestris</name>
    <dbReference type="NCBI Taxonomy" id="2606219"/>
    <lineage>
        <taxon>Bacteria</taxon>
        <taxon>Bacillati</taxon>
        <taxon>Bacillota</taxon>
        <taxon>Bacilli</taxon>
        <taxon>Bacillales</taxon>
        <taxon>Paenibacillaceae</taxon>
        <taxon>Paenibacillus</taxon>
    </lineage>
</organism>
<keyword evidence="4 6" id="KW-1133">Transmembrane helix</keyword>
<gene>
    <name evidence="8" type="ORF">GQF01_12560</name>
</gene>
<dbReference type="Pfam" id="PF11700">
    <property type="entry name" value="ATG22"/>
    <property type="match status" value="1"/>
</dbReference>
<feature type="transmembrane region" description="Helical" evidence="6">
    <location>
        <begin position="213"/>
        <end position="231"/>
    </location>
</feature>
<sequence length="452" mass="49743">MNLNKQERVTLVAKLEPASNPIQTRSAWTLFFSLPIFAWAMYDFANTIFSSNIVTVFYPFYLKETLGKSEELNQIASTFITYSNALSSLFLVLLSPLFGVWIDRTGKKKAYLVPFTLIAIAATLLMGASAIWHTDQQWMGLNTSILGVIFFFMVAKFFYNSSLIFYDSMISDLGSEREIPIISGVGVAVGYVGTLVGLVVFPLINGNHFENTFIPSALMFLLFSLPIMFLYKEKPLKPVSEKKSLLSGYREIWATFKEARKYRAAFLFMIAYFFFNDAIATAIAVMAIYANTVMGFTTGQFILLYLVSTVSSIIGSFLFGYVTRSLGPKRAVTIVAFVLIVAIAIASLATSQSLFWVAGSLYGVSMGAMWVTSRTMIVQLTPAQKRGQFFGLFAFSGKVSSIVGPALYGSITLALASTGNLASRVALGSLLLLVIVGLIVHMRVPQKLHSST</sequence>
<keyword evidence="9" id="KW-1185">Reference proteome</keyword>
<evidence type="ECO:0000313" key="8">
    <source>
        <dbReference type="EMBL" id="MZQ82938.1"/>
    </source>
</evidence>
<feature type="transmembrane region" description="Helical" evidence="6">
    <location>
        <begin position="36"/>
        <end position="61"/>
    </location>
</feature>
<dbReference type="Proteomes" id="UP000481087">
    <property type="component" value="Unassembled WGS sequence"/>
</dbReference>
<feature type="transmembrane region" description="Helical" evidence="6">
    <location>
        <begin position="389"/>
        <end position="415"/>
    </location>
</feature>
<dbReference type="PANTHER" id="PTHR23519">
    <property type="entry name" value="AUTOPHAGY-RELATED PROTEIN 22"/>
    <property type="match status" value="1"/>
</dbReference>
<dbReference type="GO" id="GO:0005886">
    <property type="term" value="C:plasma membrane"/>
    <property type="evidence" value="ECO:0007669"/>
    <property type="project" value="UniProtKB-SubCell"/>
</dbReference>
<dbReference type="SUPFAM" id="SSF103473">
    <property type="entry name" value="MFS general substrate transporter"/>
    <property type="match status" value="1"/>
</dbReference>
<feature type="transmembrane region" description="Helical" evidence="6">
    <location>
        <begin position="331"/>
        <end position="349"/>
    </location>
</feature>
<feature type="transmembrane region" description="Helical" evidence="6">
    <location>
        <begin position="302"/>
        <end position="322"/>
    </location>
</feature>
<evidence type="ECO:0000256" key="3">
    <source>
        <dbReference type="ARBA" id="ARBA00022692"/>
    </source>
</evidence>
<dbReference type="EMBL" id="WTUZ01000015">
    <property type="protein sequence ID" value="MZQ82938.1"/>
    <property type="molecule type" value="Genomic_DNA"/>
</dbReference>
<name>A0A6L8UXJ1_9BACL</name>
<evidence type="ECO:0000256" key="1">
    <source>
        <dbReference type="ARBA" id="ARBA00004651"/>
    </source>
</evidence>
<reference evidence="8 9" key="1">
    <citation type="submission" date="2019-12" db="EMBL/GenBank/DDBJ databases">
        <title>Paenibacillus sp. nov. sp. isolated from soil.</title>
        <authorList>
            <person name="Kim J."/>
            <person name="Jeong S.E."/>
            <person name="Jung H.S."/>
            <person name="Jeon C.O."/>
        </authorList>
    </citation>
    <scope>NUCLEOTIDE SEQUENCE [LARGE SCALE GENOMIC DNA]</scope>
    <source>
        <strain evidence="8 9">5J-6</strain>
    </source>
</reference>
<feature type="transmembrane region" description="Helical" evidence="6">
    <location>
        <begin position="111"/>
        <end position="132"/>
    </location>
</feature>
<evidence type="ECO:0000256" key="2">
    <source>
        <dbReference type="ARBA" id="ARBA00022448"/>
    </source>
</evidence>
<evidence type="ECO:0000313" key="9">
    <source>
        <dbReference type="Proteomes" id="UP000481087"/>
    </source>
</evidence>
<dbReference type="InterPro" id="IPR036259">
    <property type="entry name" value="MFS_trans_sf"/>
</dbReference>
<dbReference type="PROSITE" id="PS50850">
    <property type="entry name" value="MFS"/>
    <property type="match status" value="1"/>
</dbReference>
<feature type="transmembrane region" description="Helical" evidence="6">
    <location>
        <begin position="138"/>
        <end position="159"/>
    </location>
</feature>
<comment type="subcellular location">
    <subcellularLocation>
        <location evidence="1">Cell membrane</location>
        <topology evidence="1">Multi-pass membrane protein</topology>
    </subcellularLocation>
</comment>
<feature type="transmembrane region" description="Helical" evidence="6">
    <location>
        <begin position="355"/>
        <end position="377"/>
    </location>
</feature>
<dbReference type="GO" id="GO:0022857">
    <property type="term" value="F:transmembrane transporter activity"/>
    <property type="evidence" value="ECO:0007669"/>
    <property type="project" value="InterPro"/>
</dbReference>
<dbReference type="AlphaFoldDB" id="A0A6L8UXJ1"/>